<organism evidence="6 7">
    <name type="scientific">Rhamnusium bicolor</name>
    <dbReference type="NCBI Taxonomy" id="1586634"/>
    <lineage>
        <taxon>Eukaryota</taxon>
        <taxon>Metazoa</taxon>
        <taxon>Ecdysozoa</taxon>
        <taxon>Arthropoda</taxon>
        <taxon>Hexapoda</taxon>
        <taxon>Insecta</taxon>
        <taxon>Pterygota</taxon>
        <taxon>Neoptera</taxon>
        <taxon>Endopterygota</taxon>
        <taxon>Coleoptera</taxon>
        <taxon>Polyphaga</taxon>
        <taxon>Cucujiformia</taxon>
        <taxon>Chrysomeloidea</taxon>
        <taxon>Cerambycidae</taxon>
        <taxon>Lepturinae</taxon>
        <taxon>Rhagiini</taxon>
        <taxon>Rhamnusium</taxon>
    </lineage>
</organism>
<evidence type="ECO:0000313" key="7">
    <source>
        <dbReference type="Proteomes" id="UP001162156"/>
    </source>
</evidence>
<dbReference type="GO" id="GO:0008270">
    <property type="term" value="F:zinc ion binding"/>
    <property type="evidence" value="ECO:0007669"/>
    <property type="project" value="UniProtKB-KW"/>
</dbReference>
<keyword evidence="7" id="KW-1185">Reference proteome</keyword>
<proteinExistence type="predicted"/>
<protein>
    <recommendedName>
        <fullName evidence="5">PHD-type domain-containing protein</fullName>
    </recommendedName>
</protein>
<evidence type="ECO:0000313" key="6">
    <source>
        <dbReference type="EMBL" id="KAJ8933362.1"/>
    </source>
</evidence>
<dbReference type="AlphaFoldDB" id="A0AAV8X4C1"/>
<dbReference type="InterPro" id="IPR013083">
    <property type="entry name" value="Znf_RING/FYVE/PHD"/>
</dbReference>
<keyword evidence="2 4" id="KW-0863">Zinc-finger</keyword>
<evidence type="ECO:0000256" key="3">
    <source>
        <dbReference type="ARBA" id="ARBA00022833"/>
    </source>
</evidence>
<evidence type="ECO:0000256" key="2">
    <source>
        <dbReference type="ARBA" id="ARBA00022771"/>
    </source>
</evidence>
<sequence>MRKSNHTEGGEVQKQKCGVCADDLISDAEEDGDKNIGCDLCTKWFHLKCTEFAGLLYDEVATKAFLCSFCE</sequence>
<gene>
    <name evidence="6" type="ORF">NQ314_014077</name>
</gene>
<dbReference type="SUPFAM" id="SSF57903">
    <property type="entry name" value="FYVE/PHD zinc finger"/>
    <property type="match status" value="1"/>
</dbReference>
<dbReference type="PROSITE" id="PS50016">
    <property type="entry name" value="ZF_PHD_2"/>
    <property type="match status" value="1"/>
</dbReference>
<dbReference type="InterPro" id="IPR011011">
    <property type="entry name" value="Znf_FYVE_PHD"/>
</dbReference>
<keyword evidence="3" id="KW-0862">Zinc</keyword>
<dbReference type="Pfam" id="PF00628">
    <property type="entry name" value="PHD"/>
    <property type="match status" value="1"/>
</dbReference>
<accession>A0AAV8X4C1</accession>
<comment type="caution">
    <text evidence="6">The sequence shown here is derived from an EMBL/GenBank/DDBJ whole genome shotgun (WGS) entry which is preliminary data.</text>
</comment>
<dbReference type="PROSITE" id="PS01359">
    <property type="entry name" value="ZF_PHD_1"/>
    <property type="match status" value="1"/>
</dbReference>
<dbReference type="Proteomes" id="UP001162156">
    <property type="component" value="Unassembled WGS sequence"/>
</dbReference>
<evidence type="ECO:0000259" key="5">
    <source>
        <dbReference type="PROSITE" id="PS50016"/>
    </source>
</evidence>
<dbReference type="SMART" id="SM00249">
    <property type="entry name" value="PHD"/>
    <property type="match status" value="1"/>
</dbReference>
<reference evidence="6" key="1">
    <citation type="journal article" date="2023" name="Insect Mol. Biol.">
        <title>Genome sequencing provides insights into the evolution of gene families encoding plant cell wall-degrading enzymes in longhorned beetles.</title>
        <authorList>
            <person name="Shin N.R."/>
            <person name="Okamura Y."/>
            <person name="Kirsch R."/>
            <person name="Pauchet Y."/>
        </authorList>
    </citation>
    <scope>NUCLEOTIDE SEQUENCE</scope>
    <source>
        <strain evidence="6">RBIC_L_NR</strain>
    </source>
</reference>
<feature type="domain" description="PHD-type" evidence="5">
    <location>
        <begin position="14"/>
        <end position="71"/>
    </location>
</feature>
<name>A0AAV8X4C1_9CUCU</name>
<dbReference type="InterPro" id="IPR019787">
    <property type="entry name" value="Znf_PHD-finger"/>
</dbReference>
<dbReference type="EMBL" id="JANEYF010003871">
    <property type="protein sequence ID" value="KAJ8933362.1"/>
    <property type="molecule type" value="Genomic_DNA"/>
</dbReference>
<evidence type="ECO:0000256" key="1">
    <source>
        <dbReference type="ARBA" id="ARBA00022723"/>
    </source>
</evidence>
<dbReference type="Gene3D" id="3.30.40.10">
    <property type="entry name" value="Zinc/RING finger domain, C3HC4 (zinc finger)"/>
    <property type="match status" value="1"/>
</dbReference>
<dbReference type="InterPro" id="IPR019786">
    <property type="entry name" value="Zinc_finger_PHD-type_CS"/>
</dbReference>
<dbReference type="InterPro" id="IPR001965">
    <property type="entry name" value="Znf_PHD"/>
</dbReference>
<evidence type="ECO:0000256" key="4">
    <source>
        <dbReference type="PROSITE-ProRule" id="PRU00146"/>
    </source>
</evidence>
<keyword evidence="1" id="KW-0479">Metal-binding</keyword>